<dbReference type="Gene3D" id="1.25.40.10">
    <property type="entry name" value="Tetratricopeptide repeat domain"/>
    <property type="match status" value="1"/>
</dbReference>
<reference evidence="3 4" key="1">
    <citation type="submission" date="2018-01" db="EMBL/GenBank/DDBJ databases">
        <title>Genome sequence of Borrelia tachyglossi.</title>
        <authorList>
            <person name="Gofton A.W."/>
        </authorList>
    </citation>
    <scope>NUCLEOTIDE SEQUENCE [LARGE SCALE GENOMIC DNA]</scope>
    <source>
        <strain evidence="3 4">Bc-F10-1268</strain>
    </source>
</reference>
<feature type="repeat" description="TPR" evidence="1">
    <location>
        <begin position="29"/>
        <end position="62"/>
    </location>
</feature>
<sequence length="292" mass="34575">MKTNLLLFKNLIIFTLFLVLLFNSNLIYSQRLIRIGQEEIKIKNYSKAIKTLSEAIQKYPKVQNGYYFLAIAYRENNQLTESEGALLDGIAIGGDIDYKLYFELGNIMFKRGEGYYNLAIKYYSNSIKNMPNYDKSLLNRANSYVEQGKVNFKEKDYKSAWDSYTMAIHDYSQFITLRYETDKKDDILYMIDLLRNKKADLEELDKSLKTRSNHIPIEQKGNEKTKDNKEKKDDEEHKDHQDENKNNEDQKDNKEHEDKKTMLKEGFEDNLKTDSLIELEKINWQEELNIDE</sequence>
<dbReference type="SUPFAM" id="SSF48452">
    <property type="entry name" value="TPR-like"/>
    <property type="match status" value="1"/>
</dbReference>
<dbReference type="InterPro" id="IPR011990">
    <property type="entry name" value="TPR-like_helical_dom_sf"/>
</dbReference>
<organism evidence="3 4">
    <name type="scientific">Candidatus Borreliella tachyglossi</name>
    <dbReference type="NCBI Taxonomy" id="1964448"/>
    <lineage>
        <taxon>Bacteria</taxon>
        <taxon>Pseudomonadati</taxon>
        <taxon>Spirochaetota</taxon>
        <taxon>Spirochaetia</taxon>
        <taxon>Spirochaetales</taxon>
        <taxon>Borreliaceae</taxon>
        <taxon>Borreliella</taxon>
    </lineage>
</organism>
<keyword evidence="4" id="KW-1185">Reference proteome</keyword>
<feature type="region of interest" description="Disordered" evidence="2">
    <location>
        <begin position="212"/>
        <end position="267"/>
    </location>
</feature>
<proteinExistence type="predicted"/>
<feature type="compositionally biased region" description="Basic and acidic residues" evidence="2">
    <location>
        <begin position="220"/>
        <end position="267"/>
    </location>
</feature>
<evidence type="ECO:0000313" key="4">
    <source>
        <dbReference type="Proteomes" id="UP000244655"/>
    </source>
</evidence>
<dbReference type="Proteomes" id="UP000244655">
    <property type="component" value="Chromosome"/>
</dbReference>
<keyword evidence="1" id="KW-0802">TPR repeat</keyword>
<dbReference type="RefSeq" id="WP_108729605.1">
    <property type="nucleotide sequence ID" value="NZ_CP025785.1"/>
</dbReference>
<dbReference type="OrthoDB" id="350569at2"/>
<dbReference type="AlphaFoldDB" id="A0A2S1LY22"/>
<dbReference type="EMBL" id="CP025785">
    <property type="protein sequence ID" value="AWG43207.1"/>
    <property type="molecule type" value="Genomic_DNA"/>
</dbReference>
<evidence type="ECO:0000256" key="2">
    <source>
        <dbReference type="SAM" id="MobiDB-lite"/>
    </source>
</evidence>
<protein>
    <submittedName>
        <fullName evidence="3">Uncharacterized protein</fullName>
    </submittedName>
</protein>
<dbReference type="SMART" id="SM00028">
    <property type="entry name" value="TPR"/>
    <property type="match status" value="3"/>
</dbReference>
<accession>A0A2S1LY22</accession>
<name>A0A2S1LY22_9SPIR</name>
<gene>
    <name evidence="3" type="ORF">CR532_01075</name>
</gene>
<evidence type="ECO:0000256" key="1">
    <source>
        <dbReference type="PROSITE-ProRule" id="PRU00339"/>
    </source>
</evidence>
<evidence type="ECO:0000313" key="3">
    <source>
        <dbReference type="EMBL" id="AWG43207.1"/>
    </source>
</evidence>
<dbReference type="InterPro" id="IPR019734">
    <property type="entry name" value="TPR_rpt"/>
</dbReference>
<dbReference type="PROSITE" id="PS50005">
    <property type="entry name" value="TPR"/>
    <property type="match status" value="1"/>
</dbReference>